<evidence type="ECO:0000313" key="2">
    <source>
        <dbReference type="EMBL" id="MFI2230770.1"/>
    </source>
</evidence>
<name>A0ABW7VYK8_9NOCA</name>
<organism evidence="2 3">
    <name type="scientific">Nocardia testacea</name>
    <dbReference type="NCBI Taxonomy" id="248551"/>
    <lineage>
        <taxon>Bacteria</taxon>
        <taxon>Bacillati</taxon>
        <taxon>Actinomycetota</taxon>
        <taxon>Actinomycetes</taxon>
        <taxon>Mycobacteriales</taxon>
        <taxon>Nocardiaceae</taxon>
        <taxon>Nocardia</taxon>
    </lineage>
</organism>
<dbReference type="Proteomes" id="UP001611494">
    <property type="component" value="Unassembled WGS sequence"/>
</dbReference>
<keyword evidence="3" id="KW-1185">Reference proteome</keyword>
<keyword evidence="2" id="KW-0808">Transferase</keyword>
<comment type="caution">
    <text evidence="2">The sequence shown here is derived from an EMBL/GenBank/DDBJ whole genome shotgun (WGS) entry which is preliminary data.</text>
</comment>
<dbReference type="InterPro" id="IPR050508">
    <property type="entry name" value="Methyltransf_Superfamily"/>
</dbReference>
<keyword evidence="2" id="KW-0489">Methyltransferase</keyword>
<dbReference type="PANTHER" id="PTHR42912">
    <property type="entry name" value="METHYLTRANSFERASE"/>
    <property type="match status" value="1"/>
</dbReference>
<dbReference type="CDD" id="cd02440">
    <property type="entry name" value="AdoMet_MTases"/>
    <property type="match status" value="1"/>
</dbReference>
<gene>
    <name evidence="2" type="ORF">ACH49Z_13050</name>
</gene>
<dbReference type="Gene3D" id="3.40.50.150">
    <property type="entry name" value="Vaccinia Virus protein VP39"/>
    <property type="match status" value="1"/>
</dbReference>
<protein>
    <submittedName>
        <fullName evidence="2">Class I SAM-dependent methyltransferase</fullName>
        <ecNumber evidence="2">2.1.1.-</ecNumber>
    </submittedName>
</protein>
<dbReference type="RefSeq" id="WP_397062159.1">
    <property type="nucleotide sequence ID" value="NZ_JBIRYL010000002.1"/>
</dbReference>
<evidence type="ECO:0000313" key="3">
    <source>
        <dbReference type="Proteomes" id="UP001611494"/>
    </source>
</evidence>
<dbReference type="GO" id="GO:0032259">
    <property type="term" value="P:methylation"/>
    <property type="evidence" value="ECO:0007669"/>
    <property type="project" value="UniProtKB-KW"/>
</dbReference>
<dbReference type="InterPro" id="IPR013216">
    <property type="entry name" value="Methyltransf_11"/>
</dbReference>
<dbReference type="SUPFAM" id="SSF53335">
    <property type="entry name" value="S-adenosyl-L-methionine-dependent methyltransferases"/>
    <property type="match status" value="1"/>
</dbReference>
<dbReference type="Pfam" id="PF08241">
    <property type="entry name" value="Methyltransf_11"/>
    <property type="match status" value="1"/>
</dbReference>
<dbReference type="GO" id="GO:0008168">
    <property type="term" value="F:methyltransferase activity"/>
    <property type="evidence" value="ECO:0007669"/>
    <property type="project" value="UniProtKB-KW"/>
</dbReference>
<reference evidence="2 3" key="1">
    <citation type="submission" date="2024-10" db="EMBL/GenBank/DDBJ databases">
        <title>The Natural Products Discovery Center: Release of the First 8490 Sequenced Strains for Exploring Actinobacteria Biosynthetic Diversity.</title>
        <authorList>
            <person name="Kalkreuter E."/>
            <person name="Kautsar S.A."/>
            <person name="Yang D."/>
            <person name="Bader C.D."/>
            <person name="Teijaro C.N."/>
            <person name="Fluegel L."/>
            <person name="Davis C.M."/>
            <person name="Simpson J.R."/>
            <person name="Lauterbach L."/>
            <person name="Steele A.D."/>
            <person name="Gui C."/>
            <person name="Meng S."/>
            <person name="Li G."/>
            <person name="Viehrig K."/>
            <person name="Ye F."/>
            <person name="Su P."/>
            <person name="Kiefer A.F."/>
            <person name="Nichols A."/>
            <person name="Cepeda A.J."/>
            <person name="Yan W."/>
            <person name="Fan B."/>
            <person name="Jiang Y."/>
            <person name="Adhikari A."/>
            <person name="Zheng C.-J."/>
            <person name="Schuster L."/>
            <person name="Cowan T.M."/>
            <person name="Smanski M.J."/>
            <person name="Chevrette M.G."/>
            <person name="De Carvalho L.P.S."/>
            <person name="Shen B."/>
        </authorList>
    </citation>
    <scope>NUCLEOTIDE SEQUENCE [LARGE SCALE GENOMIC DNA]</scope>
    <source>
        <strain evidence="2 3">NPDC019377</strain>
    </source>
</reference>
<accession>A0ABW7VYK8</accession>
<proteinExistence type="predicted"/>
<dbReference type="EC" id="2.1.1.-" evidence="2"/>
<sequence>MRNRTDPAHLSLVDDYRRGDDRFMRSDQRARTPMFVDEAETGLVLSGLRRYNLFTTVFFLGRQSLLLRELADRSGVRPGQDALDIGCGPGKLVRVLGRRVGQGGTATGVDPSDEAIAHNRRRDSRHRYIRSTAQELALPDAAFDVVTCTFVMHHIPEQHRGAALAEMWRVLKPGGRILLADAYLSERFRRASAMTQRLRRRKPGDPAAAVDVRRYAATLRELGFTAPEFVASGHRTAMLLATKPAGAFEPGQVRADPPRGEHSQ</sequence>
<dbReference type="InterPro" id="IPR029063">
    <property type="entry name" value="SAM-dependent_MTases_sf"/>
</dbReference>
<dbReference type="EMBL" id="JBIRYL010000002">
    <property type="protein sequence ID" value="MFI2230770.1"/>
    <property type="molecule type" value="Genomic_DNA"/>
</dbReference>
<evidence type="ECO:0000259" key="1">
    <source>
        <dbReference type="Pfam" id="PF08241"/>
    </source>
</evidence>
<feature type="domain" description="Methyltransferase type 11" evidence="1">
    <location>
        <begin position="83"/>
        <end position="178"/>
    </location>
</feature>